<sequence>TRGGKDNYLNLVAACRRCNQNKLDKTPGEAGMKIPTPTPFHGAQATYILRNNESIRSKWLRVFPDRYKVVESILFNVNQYQSQILPVSDSVSSSVSGSGSGEGGGGQPELDERTAELLRLTRSLKHWRTTPDDEEWLLRFLQEFPEFSREMMTACTDYFSDRPDAKHKGDWKNRLRNWSSKQRQFALERRQHGQKTGARVTGSRPASDFRRKW</sequence>
<comment type="caution">
    <text evidence="2">The sequence shown here is derived from an EMBL/GenBank/DDBJ whole genome shotgun (WGS) entry which is preliminary data.</text>
</comment>
<organism evidence="2">
    <name type="scientific">marine sediment metagenome</name>
    <dbReference type="NCBI Taxonomy" id="412755"/>
    <lineage>
        <taxon>unclassified sequences</taxon>
        <taxon>metagenomes</taxon>
        <taxon>ecological metagenomes</taxon>
    </lineage>
</organism>
<dbReference type="Gene3D" id="1.10.30.50">
    <property type="match status" value="1"/>
</dbReference>
<dbReference type="CDD" id="cd00085">
    <property type="entry name" value="HNHc"/>
    <property type="match status" value="1"/>
</dbReference>
<name>X1KGB5_9ZZZZ</name>
<gene>
    <name evidence="2" type="ORF">S03H2_62294</name>
</gene>
<evidence type="ECO:0000313" key="2">
    <source>
        <dbReference type="EMBL" id="GAH89199.1"/>
    </source>
</evidence>
<reference evidence="2" key="1">
    <citation type="journal article" date="2014" name="Front. Microbiol.">
        <title>High frequency of phylogenetically diverse reductive dehalogenase-homologous genes in deep subseafloor sedimentary metagenomes.</title>
        <authorList>
            <person name="Kawai M."/>
            <person name="Futagami T."/>
            <person name="Toyoda A."/>
            <person name="Takaki Y."/>
            <person name="Nishi S."/>
            <person name="Hori S."/>
            <person name="Arai W."/>
            <person name="Tsubouchi T."/>
            <person name="Morono Y."/>
            <person name="Uchiyama I."/>
            <person name="Ito T."/>
            <person name="Fujiyama A."/>
            <person name="Inagaki F."/>
            <person name="Takami H."/>
        </authorList>
    </citation>
    <scope>NUCLEOTIDE SEQUENCE</scope>
    <source>
        <strain evidence="2">Expedition CK06-06</strain>
    </source>
</reference>
<feature type="region of interest" description="Disordered" evidence="1">
    <location>
        <begin position="187"/>
        <end position="213"/>
    </location>
</feature>
<dbReference type="InterPro" id="IPR003615">
    <property type="entry name" value="HNH_nuc"/>
</dbReference>
<accession>X1KGB5</accession>
<evidence type="ECO:0000256" key="1">
    <source>
        <dbReference type="SAM" id="MobiDB-lite"/>
    </source>
</evidence>
<feature type="compositionally biased region" description="Gly residues" evidence="1">
    <location>
        <begin position="98"/>
        <end position="107"/>
    </location>
</feature>
<feature type="region of interest" description="Disordered" evidence="1">
    <location>
        <begin position="91"/>
        <end position="110"/>
    </location>
</feature>
<protein>
    <recommendedName>
        <fullName evidence="3">HNH domain-containing protein</fullName>
    </recommendedName>
</protein>
<dbReference type="EMBL" id="BARU01040281">
    <property type="protein sequence ID" value="GAH89199.1"/>
    <property type="molecule type" value="Genomic_DNA"/>
</dbReference>
<proteinExistence type="predicted"/>
<evidence type="ECO:0008006" key="3">
    <source>
        <dbReference type="Google" id="ProtNLM"/>
    </source>
</evidence>
<dbReference type="AlphaFoldDB" id="X1KGB5"/>
<feature type="non-terminal residue" evidence="2">
    <location>
        <position position="1"/>
    </location>
</feature>